<dbReference type="EMBL" id="LAZR01005975">
    <property type="protein sequence ID" value="KKM95676.1"/>
    <property type="molecule type" value="Genomic_DNA"/>
</dbReference>
<reference evidence="1" key="1">
    <citation type="journal article" date="2015" name="Nature">
        <title>Complex archaea that bridge the gap between prokaryotes and eukaryotes.</title>
        <authorList>
            <person name="Spang A."/>
            <person name="Saw J.H."/>
            <person name="Jorgensen S.L."/>
            <person name="Zaremba-Niedzwiedzka K."/>
            <person name="Martijn J."/>
            <person name="Lind A.E."/>
            <person name="van Eijk R."/>
            <person name="Schleper C."/>
            <person name="Guy L."/>
            <person name="Ettema T.J."/>
        </authorList>
    </citation>
    <scope>NUCLEOTIDE SEQUENCE</scope>
</reference>
<name>A0A0F9M8K8_9ZZZZ</name>
<protein>
    <submittedName>
        <fullName evidence="1">Uncharacterized protein</fullName>
    </submittedName>
</protein>
<dbReference type="AlphaFoldDB" id="A0A0F9M8K8"/>
<proteinExistence type="predicted"/>
<comment type="caution">
    <text evidence="1">The sequence shown here is derived from an EMBL/GenBank/DDBJ whole genome shotgun (WGS) entry which is preliminary data.</text>
</comment>
<gene>
    <name evidence="1" type="ORF">LCGC14_1185790</name>
</gene>
<organism evidence="1">
    <name type="scientific">marine sediment metagenome</name>
    <dbReference type="NCBI Taxonomy" id="412755"/>
    <lineage>
        <taxon>unclassified sequences</taxon>
        <taxon>metagenomes</taxon>
        <taxon>ecological metagenomes</taxon>
    </lineage>
</organism>
<accession>A0A0F9M8K8</accession>
<sequence length="78" mass="8790">MKSSDNKAEDVVKEKRKPPIVFVPDPSYIDREGNLIPINVKVCASIPLYEKVENILQILDGHLTEDKEVIPDDMSPSK</sequence>
<evidence type="ECO:0000313" key="1">
    <source>
        <dbReference type="EMBL" id="KKM95676.1"/>
    </source>
</evidence>